<dbReference type="InterPro" id="IPR000757">
    <property type="entry name" value="Beta-glucanase-like"/>
</dbReference>
<name>A0A1M5HYF1_SALEC</name>
<proteinExistence type="inferred from homology"/>
<evidence type="ECO:0000313" key="3">
    <source>
        <dbReference type="EMBL" id="SHG20988.1"/>
    </source>
</evidence>
<dbReference type="EMBL" id="FQVT01000006">
    <property type="protein sequence ID" value="SHG20988.1"/>
    <property type="molecule type" value="Genomic_DNA"/>
</dbReference>
<dbReference type="OrthoDB" id="9809583at2"/>
<dbReference type="RefSeq" id="WP_072879705.1">
    <property type="nucleotide sequence ID" value="NZ_FQVT01000006.1"/>
</dbReference>
<evidence type="ECO:0000259" key="2">
    <source>
        <dbReference type="PROSITE" id="PS51762"/>
    </source>
</evidence>
<accession>A0A1M5HYF1</accession>
<dbReference type="PROSITE" id="PS51762">
    <property type="entry name" value="GH16_2"/>
    <property type="match status" value="1"/>
</dbReference>
<sequence length="264" mass="30703">MKQFAIILLIGFVTGCGTGKVKDKPQKEKWDLIWQDEFEEEGKPDAAKWSHSPRNSADWARFCTDSDSTRFVKNGKLHLRGILNTNKNDTVKYNTGCIRTADKFAFKYGKIEVKAKLDKGKGSWPAIWMMPQDPQYGGWPHSGEIDIMEQLNRDTIVYQTLHTNYIDIQEKKDNPPYFTTVPFQVDAYNIYGVEWYPNRLDFFVNGKKTFSYPKIKDADSKQWPFDQEFFIILDQALGGSWVGSIKDEDLPVEMLVDWVRVYKR</sequence>
<dbReference type="Proteomes" id="UP000183945">
    <property type="component" value="Unassembled WGS sequence"/>
</dbReference>
<keyword evidence="3" id="KW-0378">Hydrolase</keyword>
<comment type="similarity">
    <text evidence="1">Belongs to the glycosyl hydrolase 16 family.</text>
</comment>
<reference evidence="4" key="1">
    <citation type="submission" date="2016-11" db="EMBL/GenBank/DDBJ databases">
        <authorList>
            <person name="Varghese N."/>
            <person name="Submissions S."/>
        </authorList>
    </citation>
    <scope>NUCLEOTIDE SEQUENCE [LARGE SCALE GENOMIC DNA]</scope>
    <source>
        <strain evidence="4">DSM 24579</strain>
    </source>
</reference>
<dbReference type="Gene3D" id="2.60.120.200">
    <property type="match status" value="1"/>
</dbReference>
<dbReference type="Pfam" id="PF00722">
    <property type="entry name" value="Glyco_hydro_16"/>
    <property type="match status" value="1"/>
</dbReference>
<keyword evidence="4" id="KW-1185">Reference proteome</keyword>
<dbReference type="GO" id="GO:0005975">
    <property type="term" value="P:carbohydrate metabolic process"/>
    <property type="evidence" value="ECO:0007669"/>
    <property type="project" value="InterPro"/>
</dbReference>
<evidence type="ECO:0000313" key="4">
    <source>
        <dbReference type="Proteomes" id="UP000183945"/>
    </source>
</evidence>
<organism evidence="3 4">
    <name type="scientific">Salegentibacter echinorum</name>
    <dbReference type="NCBI Taxonomy" id="1073325"/>
    <lineage>
        <taxon>Bacteria</taxon>
        <taxon>Pseudomonadati</taxon>
        <taxon>Bacteroidota</taxon>
        <taxon>Flavobacteriia</taxon>
        <taxon>Flavobacteriales</taxon>
        <taxon>Flavobacteriaceae</taxon>
        <taxon>Salegentibacter</taxon>
    </lineage>
</organism>
<dbReference type="STRING" id="1073325.SAMN05444483_10659"/>
<dbReference type="InterPro" id="IPR013320">
    <property type="entry name" value="ConA-like_dom_sf"/>
</dbReference>
<dbReference type="PANTHER" id="PTHR10963">
    <property type="entry name" value="GLYCOSYL HYDROLASE-RELATED"/>
    <property type="match status" value="1"/>
</dbReference>
<dbReference type="SUPFAM" id="SSF49899">
    <property type="entry name" value="Concanavalin A-like lectins/glucanases"/>
    <property type="match status" value="1"/>
</dbReference>
<feature type="domain" description="GH16" evidence="2">
    <location>
        <begin position="32"/>
        <end position="264"/>
    </location>
</feature>
<dbReference type="GO" id="GO:0004553">
    <property type="term" value="F:hydrolase activity, hydrolyzing O-glycosyl compounds"/>
    <property type="evidence" value="ECO:0007669"/>
    <property type="project" value="InterPro"/>
</dbReference>
<protein>
    <submittedName>
        <fullName evidence="3">Glycosyl hydrolases family 16</fullName>
    </submittedName>
</protein>
<dbReference type="PANTHER" id="PTHR10963:SF55">
    <property type="entry name" value="GLYCOSIDE HYDROLASE FAMILY 16 PROTEIN"/>
    <property type="match status" value="1"/>
</dbReference>
<evidence type="ECO:0000256" key="1">
    <source>
        <dbReference type="ARBA" id="ARBA00006865"/>
    </source>
</evidence>
<gene>
    <name evidence="3" type="ORF">SAMN05444483_10659</name>
</gene>
<dbReference type="PROSITE" id="PS51257">
    <property type="entry name" value="PROKAR_LIPOPROTEIN"/>
    <property type="match status" value="1"/>
</dbReference>
<dbReference type="InterPro" id="IPR050546">
    <property type="entry name" value="Glycosyl_Hydrlase_16"/>
</dbReference>
<dbReference type="AlphaFoldDB" id="A0A1M5HYF1"/>
<dbReference type="CDD" id="cd08023">
    <property type="entry name" value="GH16_laminarinase_like"/>
    <property type="match status" value="1"/>
</dbReference>